<dbReference type="InterPro" id="IPR001753">
    <property type="entry name" value="Enoyl-CoA_hydra/iso"/>
</dbReference>
<gene>
    <name evidence="2" type="primary">atuE</name>
    <name evidence="2" type="ORF">nbrc107696_00340</name>
</gene>
<dbReference type="OrthoDB" id="3473569at2"/>
<dbReference type="PANTHER" id="PTHR42964">
    <property type="entry name" value="ENOYL-COA HYDRATASE"/>
    <property type="match status" value="1"/>
</dbReference>
<reference evidence="3" key="1">
    <citation type="submission" date="2019-06" db="EMBL/GenBank/DDBJ databases">
        <title>Gordonia isolated from sludge of a wastewater treatment plant.</title>
        <authorList>
            <person name="Tamura T."/>
            <person name="Aoyama K."/>
            <person name="Kang Y."/>
            <person name="Saito S."/>
            <person name="Akiyama N."/>
            <person name="Yazawa K."/>
            <person name="Gonoi T."/>
            <person name="Mikami Y."/>
        </authorList>
    </citation>
    <scope>NUCLEOTIDE SEQUENCE [LARGE SCALE GENOMIC DNA]</scope>
    <source>
        <strain evidence="3">NBRC 107696</strain>
    </source>
</reference>
<dbReference type="Gene3D" id="3.90.226.10">
    <property type="entry name" value="2-enoyl-CoA Hydratase, Chain A, domain 1"/>
    <property type="match status" value="1"/>
</dbReference>
<comment type="caution">
    <text evidence="2">The sequence shown here is derived from an EMBL/GenBank/DDBJ whole genome shotgun (WGS) entry which is preliminary data.</text>
</comment>
<keyword evidence="3" id="KW-1185">Reference proteome</keyword>
<accession>A0A7I9V2E3</accession>
<evidence type="ECO:0000256" key="1">
    <source>
        <dbReference type="ARBA" id="ARBA00005254"/>
    </source>
</evidence>
<dbReference type="EMBL" id="BJOV01000001">
    <property type="protein sequence ID" value="GED99587.1"/>
    <property type="molecule type" value="Genomic_DNA"/>
</dbReference>
<evidence type="ECO:0000313" key="3">
    <source>
        <dbReference type="Proteomes" id="UP000444960"/>
    </source>
</evidence>
<protein>
    <submittedName>
        <fullName evidence="2">Isohexenylglutaconyl-CoA hydratase</fullName>
    </submittedName>
</protein>
<dbReference type="GO" id="GO:0008300">
    <property type="term" value="P:isoprenoid catabolic process"/>
    <property type="evidence" value="ECO:0007669"/>
    <property type="project" value="TreeGrafter"/>
</dbReference>
<dbReference type="InterPro" id="IPR029045">
    <property type="entry name" value="ClpP/crotonase-like_dom_sf"/>
</dbReference>
<evidence type="ECO:0000313" key="2">
    <source>
        <dbReference type="EMBL" id="GED99587.1"/>
    </source>
</evidence>
<dbReference type="Gene3D" id="1.10.12.10">
    <property type="entry name" value="Lyase 2-enoyl-coa Hydratase, Chain A, domain 2"/>
    <property type="match status" value="1"/>
</dbReference>
<comment type="similarity">
    <text evidence="1">Belongs to the enoyl-CoA hydratase/isomerase family.</text>
</comment>
<dbReference type="PANTHER" id="PTHR42964:SF1">
    <property type="entry name" value="POLYKETIDE BIOSYNTHESIS ENOYL-COA HYDRATASE PKSH-RELATED"/>
    <property type="match status" value="1"/>
</dbReference>
<dbReference type="GO" id="GO:0003824">
    <property type="term" value="F:catalytic activity"/>
    <property type="evidence" value="ECO:0007669"/>
    <property type="project" value="UniProtKB-ARBA"/>
</dbReference>
<dbReference type="CDD" id="cd06558">
    <property type="entry name" value="crotonase-like"/>
    <property type="match status" value="1"/>
</dbReference>
<dbReference type="InterPro" id="IPR051683">
    <property type="entry name" value="Enoyl-CoA_Hydratase/Isomerase"/>
</dbReference>
<dbReference type="SUPFAM" id="SSF52096">
    <property type="entry name" value="ClpP/crotonase"/>
    <property type="match status" value="1"/>
</dbReference>
<proteinExistence type="inferred from homology"/>
<dbReference type="InterPro" id="IPR014748">
    <property type="entry name" value="Enoyl-CoA_hydra_C"/>
</dbReference>
<name>A0A7I9V2E3_9ACTN</name>
<dbReference type="Proteomes" id="UP000444960">
    <property type="component" value="Unassembled WGS sequence"/>
</dbReference>
<dbReference type="AlphaFoldDB" id="A0A7I9V2E3"/>
<dbReference type="Pfam" id="PF00378">
    <property type="entry name" value="ECH_1"/>
    <property type="match status" value="1"/>
</dbReference>
<dbReference type="RefSeq" id="WP_161893567.1">
    <property type="nucleotide sequence ID" value="NZ_BJOV01000001.1"/>
</dbReference>
<organism evidence="2 3">
    <name type="scientific">Gordonia spumicola</name>
    <dbReference type="NCBI Taxonomy" id="589161"/>
    <lineage>
        <taxon>Bacteria</taxon>
        <taxon>Bacillati</taxon>
        <taxon>Actinomycetota</taxon>
        <taxon>Actinomycetes</taxon>
        <taxon>Mycobacteriales</taxon>
        <taxon>Gordoniaceae</taxon>
        <taxon>Gordonia</taxon>
    </lineage>
</organism>
<sequence>MSAVVVDDADGVLTVTIDRPDQRNALSQEVVAALHSAIDTARSEFPRIRALVLRGAGGAFCAGGDLKEFQSVFQDSPGRRAEIAQANRRGGELFAGLADLPCVVIAAVDGPAIGGGFGLAAATDITIATRRSVFAMSETNLGLLPAQIAPFVAARIGVHHARRLAVTASRFKADEAYRIGLVDDVVDDAAALGHAVTECTSRVLRCAPNANAAIKRLLADLPGTSRDHLLDGAADAFAEAMLGTEARAGIRAFLDGTVPPWTVAR</sequence>